<keyword evidence="2" id="KW-1185">Reference proteome</keyword>
<comment type="caution">
    <text evidence="1">The sequence shown here is derived from an EMBL/GenBank/DDBJ whole genome shotgun (WGS) entry which is preliminary data.</text>
</comment>
<reference evidence="1 2" key="1">
    <citation type="submission" date="2014-10" db="EMBL/GenBank/DDBJ databases">
        <title>Draft genome of the hookworm Ancylostoma caninum.</title>
        <authorList>
            <person name="Mitreva M."/>
        </authorList>
    </citation>
    <scope>NUCLEOTIDE SEQUENCE [LARGE SCALE GENOMIC DNA]</scope>
    <source>
        <strain evidence="1 2">Baltimore</strain>
    </source>
</reference>
<protein>
    <submittedName>
        <fullName evidence="1">30S ribosomal protein S20 domain protein</fullName>
    </submittedName>
</protein>
<keyword evidence="1" id="KW-0687">Ribonucleoprotein</keyword>
<gene>
    <name evidence="1" type="ORF">ANCCAN_00928</name>
</gene>
<evidence type="ECO:0000313" key="2">
    <source>
        <dbReference type="Proteomes" id="UP000252519"/>
    </source>
</evidence>
<dbReference type="GO" id="GO:0005840">
    <property type="term" value="C:ribosome"/>
    <property type="evidence" value="ECO:0007669"/>
    <property type="project" value="UniProtKB-KW"/>
</dbReference>
<proteinExistence type="predicted"/>
<dbReference type="AlphaFoldDB" id="A0A368H8J3"/>
<keyword evidence="1" id="KW-0689">Ribosomal protein</keyword>
<organism evidence="1 2">
    <name type="scientific">Ancylostoma caninum</name>
    <name type="common">Dog hookworm</name>
    <dbReference type="NCBI Taxonomy" id="29170"/>
    <lineage>
        <taxon>Eukaryota</taxon>
        <taxon>Metazoa</taxon>
        <taxon>Ecdysozoa</taxon>
        <taxon>Nematoda</taxon>
        <taxon>Chromadorea</taxon>
        <taxon>Rhabditida</taxon>
        <taxon>Rhabditina</taxon>
        <taxon>Rhabditomorpha</taxon>
        <taxon>Strongyloidea</taxon>
        <taxon>Ancylostomatidae</taxon>
        <taxon>Ancylostomatinae</taxon>
        <taxon>Ancylostoma</taxon>
    </lineage>
</organism>
<sequence>MEEFYKKQDKEAEEREKKVIALLENAIKAYRERLALFDGNNTFEQVRKGSIKIQKQKPKEYELFKYAIKLLENSPVQNSPKQNWHVQCWPVQNSPVQYWTMDDPSLVDWPRRNPIL</sequence>
<name>A0A368H8J3_ANCCA</name>
<dbReference type="Proteomes" id="UP000252519">
    <property type="component" value="Unassembled WGS sequence"/>
</dbReference>
<accession>A0A368H8J3</accession>
<dbReference type="EMBL" id="JOJR01000004">
    <property type="protein sequence ID" value="RCN52933.1"/>
    <property type="molecule type" value="Genomic_DNA"/>
</dbReference>
<evidence type="ECO:0000313" key="1">
    <source>
        <dbReference type="EMBL" id="RCN52933.1"/>
    </source>
</evidence>